<gene>
    <name evidence="2" type="ORF">HHL09_21345</name>
</gene>
<dbReference type="Gene3D" id="3.40.710.10">
    <property type="entry name" value="DD-peptidase/beta-lactamase superfamily"/>
    <property type="match status" value="1"/>
</dbReference>
<sequence length="377" mass="41565">MQPISRRTCLQRLALTLSATAIPTAARSEEIIAPTDAEKEIISKIAREFMEKHEAPGLSVSFSYRDQVSYSIGFGMADVEKKDEMTPRHLFRIASIAKPLTAVGIYKLIEQGKLKPEDHIFGDGGLLQVRGLKKLPEGVEDITLHHLLTHTCGGWQNDGNDPMFRHPDLDHRELIATTLREQPLKNAPGSSYAYSNFGYCLLGRVIEKSSGKSYATFMEDTILKPSGVKDMKISGNTREDRAKDEVIYYGQNGEDPYHMNVRRMDSHGGWLATPEDIVRVFNHCSGAGAASTLLRADTVKSMLTASNANPGYASGWAVNEARHRWHSGSLPGTSTIAVRTSGGMCWAGFANARNKDIALALDQMMWQMAKAVPAWQA</sequence>
<name>A0A858RPE1_9BACT</name>
<dbReference type="RefSeq" id="WP_169456678.1">
    <property type="nucleotide sequence ID" value="NZ_CP051774.1"/>
</dbReference>
<accession>A0A858RPE1</accession>
<evidence type="ECO:0000313" key="3">
    <source>
        <dbReference type="Proteomes" id="UP000501812"/>
    </source>
</evidence>
<evidence type="ECO:0000259" key="1">
    <source>
        <dbReference type="Pfam" id="PF00144"/>
    </source>
</evidence>
<keyword evidence="3" id="KW-1185">Reference proteome</keyword>
<dbReference type="InterPro" id="IPR001466">
    <property type="entry name" value="Beta-lactam-related"/>
</dbReference>
<dbReference type="Proteomes" id="UP000501812">
    <property type="component" value="Chromosome"/>
</dbReference>
<protein>
    <submittedName>
        <fullName evidence="2">Beta-lactamase family protein</fullName>
    </submittedName>
</protein>
<dbReference type="PANTHER" id="PTHR46825:SF7">
    <property type="entry name" value="D-ALANYL-D-ALANINE CARBOXYPEPTIDASE"/>
    <property type="match status" value="1"/>
</dbReference>
<proteinExistence type="predicted"/>
<dbReference type="InterPro" id="IPR050491">
    <property type="entry name" value="AmpC-like"/>
</dbReference>
<dbReference type="SUPFAM" id="SSF56601">
    <property type="entry name" value="beta-lactamase/transpeptidase-like"/>
    <property type="match status" value="1"/>
</dbReference>
<evidence type="ECO:0000313" key="2">
    <source>
        <dbReference type="EMBL" id="QJE98219.1"/>
    </source>
</evidence>
<dbReference type="InterPro" id="IPR012338">
    <property type="entry name" value="Beta-lactam/transpept-like"/>
</dbReference>
<dbReference type="Pfam" id="PF00144">
    <property type="entry name" value="Beta-lactamase"/>
    <property type="match status" value="1"/>
</dbReference>
<feature type="domain" description="Beta-lactamase-related" evidence="1">
    <location>
        <begin position="43"/>
        <end position="354"/>
    </location>
</feature>
<dbReference type="EMBL" id="CP051774">
    <property type="protein sequence ID" value="QJE98219.1"/>
    <property type="molecule type" value="Genomic_DNA"/>
</dbReference>
<organism evidence="2 3">
    <name type="scientific">Luteolibacter luteus</name>
    <dbReference type="NCBI Taxonomy" id="2728835"/>
    <lineage>
        <taxon>Bacteria</taxon>
        <taxon>Pseudomonadati</taxon>
        <taxon>Verrucomicrobiota</taxon>
        <taxon>Verrucomicrobiia</taxon>
        <taxon>Verrucomicrobiales</taxon>
        <taxon>Verrucomicrobiaceae</taxon>
        <taxon>Luteolibacter</taxon>
    </lineage>
</organism>
<dbReference type="AlphaFoldDB" id="A0A858RPE1"/>
<dbReference type="KEGG" id="luo:HHL09_21345"/>
<dbReference type="PANTHER" id="PTHR46825">
    <property type="entry name" value="D-ALANYL-D-ALANINE-CARBOXYPEPTIDASE/ENDOPEPTIDASE AMPH"/>
    <property type="match status" value="1"/>
</dbReference>
<reference evidence="2 3" key="1">
    <citation type="submission" date="2020-04" db="EMBL/GenBank/DDBJ databases">
        <title>Luteolibacter sp. G-1-1-1 isolated from soil.</title>
        <authorList>
            <person name="Dahal R.H."/>
        </authorList>
    </citation>
    <scope>NUCLEOTIDE SEQUENCE [LARGE SCALE GENOMIC DNA]</scope>
    <source>
        <strain evidence="2 3">G-1-1-1</strain>
    </source>
</reference>